<keyword evidence="2" id="KW-1133">Transmembrane helix</keyword>
<evidence type="ECO:0000256" key="2">
    <source>
        <dbReference type="SAM" id="Phobius"/>
    </source>
</evidence>
<dbReference type="AlphaFoldDB" id="A0AAE8N0W4"/>
<sequence length="182" mass="21171">MWFQEDIDDNPAFFPENQPSQIRNGTQGCNLFCTLTCYERRQLRLARAAVILQSITTVTAIITTVAAVASLCWWWGQHYMLYRRNHIHHRHIAREEAREARQRNRTRPRSNGRASGAEPPSIPGPPGIFRDPIYRRETGALQRELEAIINEARARQERLRVPFTLQEMESAVEFRPEMSTRA</sequence>
<evidence type="ECO:0000313" key="4">
    <source>
        <dbReference type="Proteomes" id="UP001187682"/>
    </source>
</evidence>
<protein>
    <submittedName>
        <fullName evidence="3">Uncharacterized protein</fullName>
    </submittedName>
</protein>
<evidence type="ECO:0000256" key="1">
    <source>
        <dbReference type="SAM" id="MobiDB-lite"/>
    </source>
</evidence>
<proteinExistence type="predicted"/>
<gene>
    <name evidence="3" type="ORF">DNG_06993</name>
</gene>
<keyword evidence="2" id="KW-0472">Membrane</keyword>
<name>A0AAE8N0W4_9PEZI</name>
<dbReference type="EMBL" id="ONZQ02000010">
    <property type="protein sequence ID" value="SPO04310.1"/>
    <property type="molecule type" value="Genomic_DNA"/>
</dbReference>
<comment type="caution">
    <text evidence="3">The sequence shown here is derived from an EMBL/GenBank/DDBJ whole genome shotgun (WGS) entry which is preliminary data.</text>
</comment>
<dbReference type="Proteomes" id="UP001187682">
    <property type="component" value="Unassembled WGS sequence"/>
</dbReference>
<evidence type="ECO:0000313" key="3">
    <source>
        <dbReference type="EMBL" id="SPO04310.1"/>
    </source>
</evidence>
<accession>A0AAE8N0W4</accession>
<keyword evidence="2" id="KW-0812">Transmembrane</keyword>
<organism evidence="3 4">
    <name type="scientific">Cephalotrichum gorgonifer</name>
    <dbReference type="NCBI Taxonomy" id="2041049"/>
    <lineage>
        <taxon>Eukaryota</taxon>
        <taxon>Fungi</taxon>
        <taxon>Dikarya</taxon>
        <taxon>Ascomycota</taxon>
        <taxon>Pezizomycotina</taxon>
        <taxon>Sordariomycetes</taxon>
        <taxon>Hypocreomycetidae</taxon>
        <taxon>Microascales</taxon>
        <taxon>Microascaceae</taxon>
        <taxon>Cephalotrichum</taxon>
    </lineage>
</organism>
<feature type="transmembrane region" description="Helical" evidence="2">
    <location>
        <begin position="50"/>
        <end position="76"/>
    </location>
</feature>
<feature type="region of interest" description="Disordered" evidence="1">
    <location>
        <begin position="95"/>
        <end position="129"/>
    </location>
</feature>
<keyword evidence="4" id="KW-1185">Reference proteome</keyword>
<reference evidence="3" key="1">
    <citation type="submission" date="2018-03" db="EMBL/GenBank/DDBJ databases">
        <authorList>
            <person name="Guldener U."/>
        </authorList>
    </citation>
    <scope>NUCLEOTIDE SEQUENCE</scope>
</reference>